<feature type="transmembrane region" description="Helical" evidence="2">
    <location>
        <begin position="7"/>
        <end position="27"/>
    </location>
</feature>
<accession>A0AA36C4U6</accession>
<dbReference type="AlphaFoldDB" id="A0AA36C4U6"/>
<keyword evidence="2" id="KW-1133">Transmembrane helix</keyword>
<dbReference type="GO" id="GO:0016791">
    <property type="term" value="F:phosphatase activity"/>
    <property type="evidence" value="ECO:0007669"/>
    <property type="project" value="TreeGrafter"/>
</dbReference>
<dbReference type="Pfam" id="PF00328">
    <property type="entry name" value="His_Phos_2"/>
    <property type="match status" value="1"/>
</dbReference>
<gene>
    <name evidence="3" type="ORF">MSPICULIGERA_LOCUS898</name>
</gene>
<keyword evidence="2" id="KW-0472">Membrane</keyword>
<dbReference type="InterPro" id="IPR000560">
    <property type="entry name" value="His_Pase_clade-2"/>
</dbReference>
<dbReference type="PANTHER" id="PTHR11567">
    <property type="entry name" value="ACID PHOSPHATASE-RELATED"/>
    <property type="match status" value="1"/>
</dbReference>
<organism evidence="3 4">
    <name type="scientific">Mesorhabditis spiculigera</name>
    <dbReference type="NCBI Taxonomy" id="96644"/>
    <lineage>
        <taxon>Eukaryota</taxon>
        <taxon>Metazoa</taxon>
        <taxon>Ecdysozoa</taxon>
        <taxon>Nematoda</taxon>
        <taxon>Chromadorea</taxon>
        <taxon>Rhabditida</taxon>
        <taxon>Rhabditina</taxon>
        <taxon>Rhabditomorpha</taxon>
        <taxon>Rhabditoidea</taxon>
        <taxon>Rhabditidae</taxon>
        <taxon>Mesorhabditinae</taxon>
        <taxon>Mesorhabditis</taxon>
    </lineage>
</organism>
<keyword evidence="2" id="KW-0812">Transmembrane</keyword>
<protein>
    <submittedName>
        <fullName evidence="3">Uncharacterized protein</fullName>
    </submittedName>
</protein>
<dbReference type="SUPFAM" id="SSF53254">
    <property type="entry name" value="Phosphoglycerate mutase-like"/>
    <property type="match status" value="1"/>
</dbReference>
<evidence type="ECO:0000313" key="3">
    <source>
        <dbReference type="EMBL" id="CAJ0558200.1"/>
    </source>
</evidence>
<keyword evidence="4" id="KW-1185">Reference proteome</keyword>
<dbReference type="PANTHER" id="PTHR11567:SF187">
    <property type="entry name" value="2,3-BISPHOSPHOGLYCERATE 3-PHOSPHATASE"/>
    <property type="match status" value="1"/>
</dbReference>
<evidence type="ECO:0000256" key="2">
    <source>
        <dbReference type="SAM" id="Phobius"/>
    </source>
</evidence>
<dbReference type="EMBL" id="CATQJA010000223">
    <property type="protein sequence ID" value="CAJ0558200.1"/>
    <property type="molecule type" value="Genomic_DNA"/>
</dbReference>
<name>A0AA36C4U6_9BILA</name>
<evidence type="ECO:0000313" key="4">
    <source>
        <dbReference type="Proteomes" id="UP001177023"/>
    </source>
</evidence>
<dbReference type="InterPro" id="IPR050645">
    <property type="entry name" value="Histidine_acid_phosphatase"/>
</dbReference>
<comment type="similarity">
    <text evidence="1">Belongs to the histidine acid phosphatase family.</text>
</comment>
<dbReference type="Proteomes" id="UP001177023">
    <property type="component" value="Unassembled WGS sequence"/>
</dbReference>
<dbReference type="InterPro" id="IPR029033">
    <property type="entry name" value="His_PPase_superfam"/>
</dbReference>
<feature type="non-terminal residue" evidence="3">
    <location>
        <position position="364"/>
    </location>
</feature>
<comment type="caution">
    <text evidence="3">The sequence shown here is derived from an EMBL/GenBank/DDBJ whole genome shotgun (WGS) entry which is preliminary data.</text>
</comment>
<evidence type="ECO:0000256" key="1">
    <source>
        <dbReference type="ARBA" id="ARBA00005375"/>
    </source>
</evidence>
<proteinExistence type="inferred from homology"/>
<reference evidence="3" key="1">
    <citation type="submission" date="2023-06" db="EMBL/GenBank/DDBJ databases">
        <authorList>
            <person name="Delattre M."/>
        </authorList>
    </citation>
    <scope>NUCLEOTIDE SEQUENCE</scope>
    <source>
        <strain evidence="3">AF72</strain>
    </source>
</reference>
<sequence>MRGYSLCLRAVLILCIVYFLLGIFRNWSSTELPKDIPVEAPPISKEKPPITSPSDAIPDKWREYCQFLEDPMHGWEAPRIEVSAMTTPYNRTLQSLTGVISGFLYPQRAELKRIFVNFSGNHFLCADEEAYCRCAKAGDWRKQYEEEYAQFFKLRSPAGLQRKCQIFKELPATSSFVDPWQFMDAMVGFYICRRENLPCNARGDCVSYGLMDEIYAETTRRGEQMFIDGPNYIAQRVQLAEANSVIGKWLHVIEAIQKDPEISQIKLLSAHDSTLGPLLRVLRILPQDPPRYASRVVLEVYSDPSNALYFRLLFNGEVFTEKLLFCREDSSDGLCAVEELENFYKAGLWKLSKEFSSFRVLCEP</sequence>
<dbReference type="Gene3D" id="3.40.50.1240">
    <property type="entry name" value="Phosphoglycerate mutase-like"/>
    <property type="match status" value="1"/>
</dbReference>